<evidence type="ECO:0000313" key="3">
    <source>
        <dbReference type="Proteomes" id="UP000029015"/>
    </source>
</evidence>
<dbReference type="EMBL" id="JGYK01000001">
    <property type="protein sequence ID" value="KFI40381.1"/>
    <property type="molecule type" value="Genomic_DNA"/>
</dbReference>
<feature type="domain" description="Phosphoadenosine phosphosulphate reductase" evidence="1">
    <location>
        <begin position="52"/>
        <end position="208"/>
    </location>
</feature>
<proteinExistence type="predicted"/>
<dbReference type="InterPro" id="IPR014729">
    <property type="entry name" value="Rossmann-like_a/b/a_fold"/>
</dbReference>
<keyword evidence="3" id="KW-1185">Reference proteome</keyword>
<comment type="caution">
    <text evidence="2">The sequence shown here is derived from an EMBL/GenBank/DDBJ whole genome shotgun (WGS) entry which is preliminary data.</text>
</comment>
<dbReference type="AlphaFoldDB" id="A0A086Z1I1"/>
<reference evidence="2 3" key="1">
    <citation type="submission" date="2014-03" db="EMBL/GenBank/DDBJ databases">
        <title>Genomics of Bifidobacteria.</title>
        <authorList>
            <person name="Ventura M."/>
            <person name="Milani C."/>
            <person name="Lugli G.A."/>
        </authorList>
    </citation>
    <scope>NUCLEOTIDE SEQUENCE [LARGE SCALE GENOMIC DNA]</scope>
    <source>
        <strain evidence="2 3">DSM 22766</strain>
    </source>
</reference>
<accession>A0A086Z1I1</accession>
<dbReference type="GO" id="GO:0003824">
    <property type="term" value="F:catalytic activity"/>
    <property type="evidence" value="ECO:0007669"/>
    <property type="project" value="InterPro"/>
</dbReference>
<dbReference type="Pfam" id="PF01507">
    <property type="entry name" value="PAPS_reduct"/>
    <property type="match status" value="1"/>
</dbReference>
<dbReference type="OrthoDB" id="4424685at2"/>
<evidence type="ECO:0000313" key="2">
    <source>
        <dbReference type="EMBL" id="KFI40381.1"/>
    </source>
</evidence>
<dbReference type="InterPro" id="IPR002500">
    <property type="entry name" value="PAPS_reduct_dom"/>
</dbReference>
<name>A0A086Z1I1_9BIFI</name>
<dbReference type="SUPFAM" id="SSF52402">
    <property type="entry name" value="Adenine nucleotide alpha hydrolases-like"/>
    <property type="match status" value="1"/>
</dbReference>
<dbReference type="Proteomes" id="UP000029015">
    <property type="component" value="Unassembled WGS sequence"/>
</dbReference>
<gene>
    <name evidence="2" type="ORF">BACT_1083</name>
</gene>
<protein>
    <submittedName>
        <fullName evidence="2">Phosphoadenosine phosphosulfate reductase</fullName>
    </submittedName>
</protein>
<dbReference type="PATRIC" id="fig|1437605.7.peg.831"/>
<organism evidence="2 3">
    <name type="scientific">Bifidobacterium actinocoloniiforme DSM 22766</name>
    <dbReference type="NCBI Taxonomy" id="1437605"/>
    <lineage>
        <taxon>Bacteria</taxon>
        <taxon>Bacillati</taxon>
        <taxon>Actinomycetota</taxon>
        <taxon>Actinomycetes</taxon>
        <taxon>Bifidobacteriales</taxon>
        <taxon>Bifidobacteriaceae</taxon>
        <taxon>Bifidobacterium</taxon>
    </lineage>
</organism>
<sequence>MLKGMSTLTPADLEVWRGYGRYDQAIGALMEPLERKAIQEIRKFHELHPDCITNVSWGKDSVVVAHLTWMADPAIPIIWVPAVREDGTCYETEPSFQVRDAFLRAHPGCVYAERPGLPRNPRRGEPGWEDYMRHVKERHQDMLGEQIHDPHITGVRADESAMRRMSIRSRGLSSTKTCRPIGRWSAEQVFAYLAARDLPVHGAYAASYGGHLDRRWLRVHAIRSAISTSATHYHDIAQWEDDYFPTLCDYQPREESV</sequence>
<evidence type="ECO:0000259" key="1">
    <source>
        <dbReference type="Pfam" id="PF01507"/>
    </source>
</evidence>
<dbReference type="RefSeq" id="WP_033504760.1">
    <property type="nucleotide sequence ID" value="NZ_CP011786.1"/>
</dbReference>
<dbReference type="KEGG" id="bact:AB656_04030"/>
<dbReference type="Gene3D" id="3.40.50.620">
    <property type="entry name" value="HUPs"/>
    <property type="match status" value="1"/>
</dbReference>
<dbReference type="eggNOG" id="COG0175">
    <property type="taxonomic scope" value="Bacteria"/>
</dbReference>
<dbReference type="STRING" id="1437605.AB656_04030"/>